<dbReference type="eggNOG" id="COG0656">
    <property type="taxonomic scope" value="Bacteria"/>
</dbReference>
<feature type="compositionally biased region" description="Polar residues" evidence="1">
    <location>
        <begin position="1"/>
        <end position="20"/>
    </location>
</feature>
<dbReference type="HOGENOM" id="CLU_505128_0_0_3"/>
<protein>
    <recommendedName>
        <fullName evidence="2">eCIS core domain-containing protein</fullName>
    </recommendedName>
</protein>
<accession>A0A073CSV3</accession>
<dbReference type="STRING" id="388467.A19Y_2176"/>
<dbReference type="PATRIC" id="fig|388467.6.peg.2123"/>
<name>A0A073CSV3_PLAA1</name>
<reference evidence="3 4" key="1">
    <citation type="journal article" date="2014" name="Appl. Environ. Microbiol.">
        <title>Elucidation of insertion elements encoded on plasmids and in vitro construction of shuttle vectors from the toxic cyanobacterium Planktothrix.</title>
        <authorList>
            <person name="Christiansen G."/>
            <person name="Goesmann A."/>
            <person name="Kurmayer R."/>
        </authorList>
    </citation>
    <scope>NUCLEOTIDE SEQUENCE [LARGE SCALE GENOMIC DNA]</scope>
    <source>
        <strain evidence="3 4">NIVA-CYA 126/8</strain>
    </source>
</reference>
<evidence type="ECO:0000313" key="3">
    <source>
        <dbReference type="EMBL" id="KEI67130.1"/>
    </source>
</evidence>
<feature type="region of interest" description="Disordered" evidence="1">
    <location>
        <begin position="494"/>
        <end position="539"/>
    </location>
</feature>
<dbReference type="Pfam" id="PF13699">
    <property type="entry name" value="eCIS_core"/>
    <property type="match status" value="1"/>
</dbReference>
<evidence type="ECO:0000313" key="4">
    <source>
        <dbReference type="Proteomes" id="UP000027395"/>
    </source>
</evidence>
<feature type="region of interest" description="Disordered" evidence="1">
    <location>
        <begin position="1"/>
        <end position="251"/>
    </location>
</feature>
<proteinExistence type="predicted"/>
<dbReference type="EMBL" id="CM002803">
    <property type="protein sequence ID" value="KEI67130.1"/>
    <property type="molecule type" value="Genomic_DNA"/>
</dbReference>
<feature type="domain" description="eCIS core" evidence="2">
    <location>
        <begin position="268"/>
        <end position="344"/>
    </location>
</feature>
<dbReference type="Proteomes" id="UP000027395">
    <property type="component" value="Chromosome"/>
</dbReference>
<dbReference type="AlphaFoldDB" id="A0A073CSV3"/>
<organism evidence="3 4">
    <name type="scientific">Planktothrix agardhii (strain NIVA-CYA 126/8)</name>
    <dbReference type="NCBI Taxonomy" id="388467"/>
    <lineage>
        <taxon>Bacteria</taxon>
        <taxon>Bacillati</taxon>
        <taxon>Cyanobacteriota</taxon>
        <taxon>Cyanophyceae</taxon>
        <taxon>Oscillatoriophycideae</taxon>
        <taxon>Oscillatoriales</taxon>
        <taxon>Microcoleaceae</taxon>
        <taxon>Planktothrix</taxon>
    </lineage>
</organism>
<keyword evidence="4" id="KW-1185">Reference proteome</keyword>
<evidence type="ECO:0000256" key="1">
    <source>
        <dbReference type="SAM" id="MobiDB-lite"/>
    </source>
</evidence>
<gene>
    <name evidence="3" type="ORF">A19Y_2176</name>
</gene>
<evidence type="ECO:0000259" key="2">
    <source>
        <dbReference type="Pfam" id="PF13699"/>
    </source>
</evidence>
<dbReference type="InterPro" id="IPR025295">
    <property type="entry name" value="eCIS_core_dom"/>
</dbReference>
<sequence length="539" mass="60077">MVKQINTPSGEQSTSGQGVQRQEAEEEELQAKSDISNIQREGEEEEEIQAKSDISNIQREGEEEEEIQAKSDISNIQREGEEEEEIQAKSDISNIQREGEEEEIQAKPDISNIQREGEEEEEIQAKPDISNIQREGEEEEEIQAKPDISNIQREGEEEEEIQAKPDISNIQREGEEEEEIQAKSDISNIQREGEEEEEVQAKADSSAIQREGEEEEEVQAKADSSAIQREGEEEEEVQAKPQNKTLGGGAVSTDIETTIQSAKSVGSPLDAGMQRKMGKAMGADFSGVKVHTDSQSDKLNRSLSSRAFATGPNLFFKQGEYNPGSKTGQELIAHELTHVVQQGATANHHSVQANSIYNLQKQGNQPETIKPTESKESKMSASQVAHANRHRKANNLPLVALAGKKLNQEAVEKPEKYVHTHADNSWVEVKRQFKKGFLNHPEGTTTKSKKAPHGMSKLLETRKTIVDKLLDEVKPIAQEHEQEKRAEIWEEKNGKIAKIKHNEKRQQAEQAKQQFISSAKPLNANAPGSTKPSSDIDVK</sequence>
<dbReference type="RefSeq" id="WP_042154119.1">
    <property type="nucleotide sequence ID" value="NZ_CM002803.1"/>
</dbReference>